<feature type="transmembrane region" description="Helical" evidence="7">
    <location>
        <begin position="200"/>
        <end position="218"/>
    </location>
</feature>
<comment type="catalytic activity">
    <reaction evidence="7">
        <text>L-cysteinyl-[prolipoprotein] + a 1,2-diacyl-sn-glycero-3-phospho-(1'-sn-glycerol) = an S-1,2-diacyl-sn-glyceryl-L-cysteinyl-[prolipoprotein] + sn-glycerol 1-phosphate + H(+)</text>
        <dbReference type="Rhea" id="RHEA:56712"/>
        <dbReference type="Rhea" id="RHEA-COMP:14679"/>
        <dbReference type="Rhea" id="RHEA-COMP:14680"/>
        <dbReference type="ChEBI" id="CHEBI:15378"/>
        <dbReference type="ChEBI" id="CHEBI:29950"/>
        <dbReference type="ChEBI" id="CHEBI:57685"/>
        <dbReference type="ChEBI" id="CHEBI:64716"/>
        <dbReference type="ChEBI" id="CHEBI:140658"/>
        <dbReference type="EC" id="2.5.1.145"/>
    </reaction>
</comment>
<dbReference type="PANTHER" id="PTHR30589:SF0">
    <property type="entry name" value="PHOSPHATIDYLGLYCEROL--PROLIPOPROTEIN DIACYLGLYCERYL TRANSFERASE"/>
    <property type="match status" value="1"/>
</dbReference>
<keyword evidence="3 7" id="KW-0808">Transferase</keyword>
<comment type="caution">
    <text evidence="8">The sequence shown here is derived from an EMBL/GenBank/DDBJ whole genome shotgun (WGS) entry which is preliminary data.</text>
</comment>
<keyword evidence="6 7" id="KW-0472">Membrane</keyword>
<dbReference type="HAMAP" id="MF_01147">
    <property type="entry name" value="Lgt"/>
    <property type="match status" value="1"/>
</dbReference>
<dbReference type="GO" id="GO:0008961">
    <property type="term" value="F:phosphatidylglycerol-prolipoprotein diacylglyceryl transferase activity"/>
    <property type="evidence" value="ECO:0007669"/>
    <property type="project" value="UniProtKB-EC"/>
</dbReference>
<feature type="transmembrane region" description="Helical" evidence="7">
    <location>
        <begin position="52"/>
        <end position="76"/>
    </location>
</feature>
<feature type="transmembrane region" description="Helical" evidence="7">
    <location>
        <begin position="96"/>
        <end position="113"/>
    </location>
</feature>
<feature type="transmembrane region" description="Helical" evidence="7">
    <location>
        <begin position="20"/>
        <end position="40"/>
    </location>
</feature>
<comment type="function">
    <text evidence="7">Catalyzes the transfer of the diacylglyceryl group from phosphatidylglycerol to the sulfhydryl group of the N-terminal cysteine of a prolipoprotein, the first step in the formation of mature lipoproteins.</text>
</comment>
<keyword evidence="2 7" id="KW-1003">Cell membrane</keyword>
<comment type="pathway">
    <text evidence="7">Protein modification; lipoprotein biosynthesis (diacylglyceryl transfer).</text>
</comment>
<evidence type="ECO:0000313" key="9">
    <source>
        <dbReference type="Proteomes" id="UP001624684"/>
    </source>
</evidence>
<keyword evidence="4 7" id="KW-0812">Transmembrane</keyword>
<dbReference type="Pfam" id="PF01790">
    <property type="entry name" value="LGT"/>
    <property type="match status" value="1"/>
</dbReference>
<keyword evidence="9" id="KW-1185">Reference proteome</keyword>
<gene>
    <name evidence="7 8" type="primary">lgt</name>
    <name evidence="8" type="ORF">ACJHVH_02075</name>
</gene>
<dbReference type="EMBL" id="JBJJXE010000002">
    <property type="protein sequence ID" value="MFL1731791.1"/>
    <property type="molecule type" value="Genomic_DNA"/>
</dbReference>
<comment type="similarity">
    <text evidence="1 7">Belongs to the Lgt family.</text>
</comment>
<dbReference type="PANTHER" id="PTHR30589">
    <property type="entry name" value="PROLIPOPROTEIN DIACYLGLYCERYL TRANSFERASE"/>
    <property type="match status" value="1"/>
</dbReference>
<dbReference type="PROSITE" id="PS01311">
    <property type="entry name" value="LGT"/>
    <property type="match status" value="1"/>
</dbReference>
<comment type="subcellular location">
    <subcellularLocation>
        <location evidence="7">Cell membrane</location>
        <topology evidence="7">Multi-pass membrane protein</topology>
    </subcellularLocation>
</comment>
<dbReference type="Proteomes" id="UP001624684">
    <property type="component" value="Unassembled WGS sequence"/>
</dbReference>
<evidence type="ECO:0000313" key="8">
    <source>
        <dbReference type="EMBL" id="MFL1731791.1"/>
    </source>
</evidence>
<feature type="transmembrane region" description="Helical" evidence="7">
    <location>
        <begin position="225"/>
        <end position="242"/>
    </location>
</feature>
<dbReference type="EC" id="2.5.1.145" evidence="7"/>
<feature type="transmembrane region" description="Helical" evidence="7">
    <location>
        <begin position="262"/>
        <end position="281"/>
    </location>
</feature>
<evidence type="ECO:0000256" key="6">
    <source>
        <dbReference type="ARBA" id="ARBA00023136"/>
    </source>
</evidence>
<organism evidence="8 9">
    <name type="scientific">Moraxella oculi</name>
    <dbReference type="NCBI Taxonomy" id="2940516"/>
    <lineage>
        <taxon>Bacteria</taxon>
        <taxon>Pseudomonadati</taxon>
        <taxon>Pseudomonadota</taxon>
        <taxon>Gammaproteobacteria</taxon>
        <taxon>Moraxellales</taxon>
        <taxon>Moraxellaceae</taxon>
        <taxon>Moraxella</taxon>
    </lineage>
</organism>
<sequence length="289" mass="33215">MAIFHPQFDPVALNLGFIELHWYGLMYLLAFLCAYLLATWRSKKRHDFNAEMVSDLVFFGALGVILGGRIGYVVLYNFGEFLDNPAYLFRVWEGGMSFHGGFIGVVLAMLYFAKKYKKHPFTILDFIAPCVPLGLLFGRIGNFINGELWGRVSHGDYAYLMYFPQAIAADYELINKDPSLISIATKFDGHYLLPRHPSQLYQAFTEGVLLFAILWWFSAKPRPRHAVSALFLLGYGIVRFTTEFFRQPDVGYDLILGWMSKGQLYSLPMIILGVILFIMAYKDQVYDWR</sequence>
<dbReference type="NCBIfam" id="TIGR00544">
    <property type="entry name" value="lgt"/>
    <property type="match status" value="1"/>
</dbReference>
<evidence type="ECO:0000256" key="7">
    <source>
        <dbReference type="HAMAP-Rule" id="MF_01147"/>
    </source>
</evidence>
<reference evidence="8 9" key="1">
    <citation type="submission" date="2024-11" db="EMBL/GenBank/DDBJ databases">
        <title>First Report of Moraxella oculi in Brazil in an Infectious Bovine Keratoconjunctivitis Outbreak.</title>
        <authorList>
            <person name="Carvalho C.V."/>
            <person name="Domingues R."/>
            <person name="Coutinho C."/>
            <person name="Honorio N.T.B.S."/>
            <person name="Faza D.R.L.R."/>
            <person name="Carvalho W.A."/>
            <person name="Machado A.B.F."/>
            <person name="Martins M.F."/>
            <person name="Gaspar E.B."/>
        </authorList>
    </citation>
    <scope>NUCLEOTIDE SEQUENCE [LARGE SCALE GENOMIC DNA]</scope>
    <source>
        <strain evidence="8 9">2117LE</strain>
    </source>
</reference>
<dbReference type="RefSeq" id="WP_407068593.1">
    <property type="nucleotide sequence ID" value="NZ_JBJJXE010000002.1"/>
</dbReference>
<evidence type="ECO:0000256" key="3">
    <source>
        <dbReference type="ARBA" id="ARBA00022679"/>
    </source>
</evidence>
<feature type="binding site" evidence="7">
    <location>
        <position position="139"/>
    </location>
    <ligand>
        <name>a 1,2-diacyl-sn-glycero-3-phospho-(1'-sn-glycerol)</name>
        <dbReference type="ChEBI" id="CHEBI:64716"/>
    </ligand>
</feature>
<name>A0ABW8U464_9GAMM</name>
<evidence type="ECO:0000256" key="4">
    <source>
        <dbReference type="ARBA" id="ARBA00022692"/>
    </source>
</evidence>
<protein>
    <recommendedName>
        <fullName evidence="7">Phosphatidylglycerol--prolipoprotein diacylglyceryl transferase</fullName>
        <ecNumber evidence="7">2.5.1.145</ecNumber>
    </recommendedName>
</protein>
<evidence type="ECO:0000256" key="1">
    <source>
        <dbReference type="ARBA" id="ARBA00007150"/>
    </source>
</evidence>
<proteinExistence type="inferred from homology"/>
<keyword evidence="5 7" id="KW-1133">Transmembrane helix</keyword>
<accession>A0ABW8U464</accession>
<evidence type="ECO:0000256" key="2">
    <source>
        <dbReference type="ARBA" id="ARBA00022475"/>
    </source>
</evidence>
<dbReference type="InterPro" id="IPR001640">
    <property type="entry name" value="Lgt"/>
</dbReference>
<feature type="transmembrane region" description="Helical" evidence="7">
    <location>
        <begin position="120"/>
        <end position="140"/>
    </location>
</feature>
<evidence type="ECO:0000256" key="5">
    <source>
        <dbReference type="ARBA" id="ARBA00022989"/>
    </source>
</evidence>